<dbReference type="InterPro" id="IPR018929">
    <property type="entry name" value="DUF2510"/>
</dbReference>
<accession>A0AAW5S7Y1</accession>
<evidence type="ECO:0000259" key="1">
    <source>
        <dbReference type="Pfam" id="PF10708"/>
    </source>
</evidence>
<organism evidence="2 3">
    <name type="scientific">Mycobacterium bouchedurhonense</name>
    <dbReference type="NCBI Taxonomy" id="701041"/>
    <lineage>
        <taxon>Bacteria</taxon>
        <taxon>Bacillati</taxon>
        <taxon>Actinomycetota</taxon>
        <taxon>Actinomycetes</taxon>
        <taxon>Mycobacteriales</taxon>
        <taxon>Mycobacteriaceae</taxon>
        <taxon>Mycobacterium</taxon>
        <taxon>Mycobacterium avium complex (MAC)</taxon>
    </lineage>
</organism>
<reference evidence="2" key="2">
    <citation type="journal article" date="2022" name="BMC Genomics">
        <title>Comparative genome analysis of mycobacteria focusing on tRNA and non-coding RNA.</title>
        <authorList>
            <person name="Behra P.R.K."/>
            <person name="Pettersson B.M.F."/>
            <person name="Ramesh M."/>
            <person name="Das S."/>
            <person name="Dasgupta S."/>
            <person name="Kirsebom L.A."/>
        </authorList>
    </citation>
    <scope>NUCLEOTIDE SEQUENCE</scope>
    <source>
        <strain evidence="2">DSM 45439</strain>
    </source>
</reference>
<comment type="caution">
    <text evidence="2">The sequence shown here is derived from an EMBL/GenBank/DDBJ whole genome shotgun (WGS) entry which is preliminary data.</text>
</comment>
<dbReference type="Proteomes" id="UP001207588">
    <property type="component" value="Unassembled WGS sequence"/>
</dbReference>
<dbReference type="AlphaFoldDB" id="A0AAW5S7Y1"/>
<reference evidence="2" key="1">
    <citation type="submission" date="2020-07" db="EMBL/GenBank/DDBJ databases">
        <authorList>
            <person name="Pettersson B.M.F."/>
            <person name="Behra P.R.K."/>
            <person name="Ramesh M."/>
            <person name="Das S."/>
            <person name="Dasgupta S."/>
            <person name="Kirsebom L.A."/>
        </authorList>
    </citation>
    <scope>NUCLEOTIDE SEQUENCE</scope>
    <source>
        <strain evidence="2">DSM 45439</strain>
    </source>
</reference>
<dbReference type="RefSeq" id="WP_083071842.1">
    <property type="nucleotide sequence ID" value="NZ_JACKTG010000061.1"/>
</dbReference>
<proteinExistence type="predicted"/>
<evidence type="ECO:0000313" key="2">
    <source>
        <dbReference type="EMBL" id="MCV6991634.1"/>
    </source>
</evidence>
<gene>
    <name evidence="2" type="ORF">H7I91_20565</name>
</gene>
<dbReference type="EMBL" id="JACKTG010000061">
    <property type="protein sequence ID" value="MCV6991634.1"/>
    <property type="molecule type" value="Genomic_DNA"/>
</dbReference>
<feature type="domain" description="DUF2510" evidence="1">
    <location>
        <begin position="207"/>
        <end position="231"/>
    </location>
</feature>
<dbReference type="Pfam" id="PF10708">
    <property type="entry name" value="DUF2510"/>
    <property type="match status" value="1"/>
</dbReference>
<evidence type="ECO:0000313" key="3">
    <source>
        <dbReference type="Proteomes" id="UP001207588"/>
    </source>
</evidence>
<sequence length="241" mass="27083">MAEHSDLTSDSVAWAMAKTHADDPDYFARKAAESEVLRRQIINEVARDAGPDDDIDYLTKRELYCAGIISASELHATGSPELLPRGWYQHYVEALDEYCPARVFSLEEAGADAATLYDRGYRWMVVFSEVTGPRGDRTFIDVRSFAAAAMTEHKALAEQDALSEIVHMGYQIADLPGDIFITPRIPRPAAAPVLTTPQTAAPLPAHGWYPDPLRRFHHRWWDGQRWTHMVAINGRTYSDPI</sequence>
<protein>
    <submittedName>
        <fullName evidence="2">DUF2510 domain-containing protein</fullName>
    </submittedName>
</protein>
<name>A0AAW5S7Y1_MYCBC</name>